<comment type="caution">
    <text evidence="1">The sequence shown here is derived from an EMBL/GenBank/DDBJ whole genome shotgun (WGS) entry which is preliminary data.</text>
</comment>
<keyword evidence="2" id="KW-1185">Reference proteome</keyword>
<reference evidence="1" key="1">
    <citation type="submission" date="2020-06" db="EMBL/GenBank/DDBJ databases">
        <authorList>
            <person name="Li T."/>
            <person name="Hu X."/>
            <person name="Zhang T."/>
            <person name="Song X."/>
            <person name="Zhang H."/>
            <person name="Dai N."/>
            <person name="Sheng W."/>
            <person name="Hou X."/>
            <person name="Wei L."/>
        </authorList>
    </citation>
    <scope>NUCLEOTIDE SEQUENCE</scope>
    <source>
        <strain evidence="1">K16</strain>
        <tissue evidence="1">Leaf</tissue>
    </source>
</reference>
<dbReference type="SUPFAM" id="SSF56219">
    <property type="entry name" value="DNase I-like"/>
    <property type="match status" value="1"/>
</dbReference>
<dbReference type="InterPro" id="IPR036691">
    <property type="entry name" value="Endo/exonu/phosph_ase_sf"/>
</dbReference>
<sequence>MKIFCWNCQGLGSSWTVRSLGDYVRLHNPSLVFISETKLSTKRCEKIKERLNMLDVGVNSKGQPETLRRKESWDLLLRLEGQSVRPWLAAGDFNEILHHHEKDRQQQQPIWQIENIWTCLSDCNFVDLGFEGDQFTWCNRREQPAIVSETLDRAICSSSWASIFPHCRVSHIRRIFIRQFWIIFTPFFDLLSLNPHKVDEILEVLELQVTKEVNEDLLRPYIVEEVKSTLNQMYHFKSLGPNDDTLVFCKAIIDAMLCIDRILNNFEATSTLKTNLDKSATSFSKNIPLPVREELAAQIGVLVVENHDKYLGLPSIVGRTKREVFVSLKDWVWTKIQGWSAR</sequence>
<protein>
    <recommendedName>
        <fullName evidence="3">Endonuclease/exonuclease/phosphatase domain-containing protein</fullName>
    </recommendedName>
</protein>
<reference evidence="1" key="2">
    <citation type="journal article" date="2024" name="Plant">
        <title>Genomic evolution and insights into agronomic trait innovations of Sesamum species.</title>
        <authorList>
            <person name="Miao H."/>
            <person name="Wang L."/>
            <person name="Qu L."/>
            <person name="Liu H."/>
            <person name="Sun Y."/>
            <person name="Le M."/>
            <person name="Wang Q."/>
            <person name="Wei S."/>
            <person name="Zheng Y."/>
            <person name="Lin W."/>
            <person name="Duan Y."/>
            <person name="Cao H."/>
            <person name="Xiong S."/>
            <person name="Wang X."/>
            <person name="Wei L."/>
            <person name="Li C."/>
            <person name="Ma Q."/>
            <person name="Ju M."/>
            <person name="Zhao R."/>
            <person name="Li G."/>
            <person name="Mu C."/>
            <person name="Tian Q."/>
            <person name="Mei H."/>
            <person name="Zhang T."/>
            <person name="Gao T."/>
            <person name="Zhang H."/>
        </authorList>
    </citation>
    <scope>NUCLEOTIDE SEQUENCE</scope>
    <source>
        <strain evidence="1">K16</strain>
    </source>
</reference>
<accession>A0AAE1X2S6</accession>
<dbReference type="AlphaFoldDB" id="A0AAE1X2S6"/>
<proteinExistence type="predicted"/>
<evidence type="ECO:0000313" key="2">
    <source>
        <dbReference type="Proteomes" id="UP001289374"/>
    </source>
</evidence>
<dbReference type="EMBL" id="JACGWL010000004">
    <property type="protein sequence ID" value="KAK4404287.1"/>
    <property type="molecule type" value="Genomic_DNA"/>
</dbReference>
<gene>
    <name evidence="1" type="ORF">Sango_0797300</name>
</gene>
<dbReference type="Proteomes" id="UP001289374">
    <property type="component" value="Unassembled WGS sequence"/>
</dbReference>
<dbReference type="Gene3D" id="3.60.10.10">
    <property type="entry name" value="Endonuclease/exonuclease/phosphatase"/>
    <property type="match status" value="2"/>
</dbReference>
<evidence type="ECO:0008006" key="3">
    <source>
        <dbReference type="Google" id="ProtNLM"/>
    </source>
</evidence>
<dbReference type="PANTHER" id="PTHR33710">
    <property type="entry name" value="BNAC02G09200D PROTEIN"/>
    <property type="match status" value="1"/>
</dbReference>
<evidence type="ECO:0000313" key="1">
    <source>
        <dbReference type="EMBL" id="KAK4404287.1"/>
    </source>
</evidence>
<dbReference type="PANTHER" id="PTHR33710:SF71">
    <property type="entry name" value="ENDONUCLEASE_EXONUCLEASE_PHOSPHATASE DOMAIN-CONTAINING PROTEIN"/>
    <property type="match status" value="1"/>
</dbReference>
<organism evidence="1 2">
    <name type="scientific">Sesamum angolense</name>
    <dbReference type="NCBI Taxonomy" id="2727404"/>
    <lineage>
        <taxon>Eukaryota</taxon>
        <taxon>Viridiplantae</taxon>
        <taxon>Streptophyta</taxon>
        <taxon>Embryophyta</taxon>
        <taxon>Tracheophyta</taxon>
        <taxon>Spermatophyta</taxon>
        <taxon>Magnoliopsida</taxon>
        <taxon>eudicotyledons</taxon>
        <taxon>Gunneridae</taxon>
        <taxon>Pentapetalae</taxon>
        <taxon>asterids</taxon>
        <taxon>lamiids</taxon>
        <taxon>Lamiales</taxon>
        <taxon>Pedaliaceae</taxon>
        <taxon>Sesamum</taxon>
    </lineage>
</organism>
<name>A0AAE1X2S6_9LAMI</name>